<sequence>MLNPLSSEALLENALFMDRCGEGEAVITRLEKALRIAEDQKKVKEARDVSINNLLLSLKMCYYRVTVGWPRYISDSMQQQQEGKIYRH</sequence>
<name>A0A5J5AJP6_9ASTE</name>
<organism evidence="1 2">
    <name type="scientific">Nyssa sinensis</name>
    <dbReference type="NCBI Taxonomy" id="561372"/>
    <lineage>
        <taxon>Eukaryota</taxon>
        <taxon>Viridiplantae</taxon>
        <taxon>Streptophyta</taxon>
        <taxon>Embryophyta</taxon>
        <taxon>Tracheophyta</taxon>
        <taxon>Spermatophyta</taxon>
        <taxon>Magnoliopsida</taxon>
        <taxon>eudicotyledons</taxon>
        <taxon>Gunneridae</taxon>
        <taxon>Pentapetalae</taxon>
        <taxon>asterids</taxon>
        <taxon>Cornales</taxon>
        <taxon>Nyssaceae</taxon>
        <taxon>Nyssa</taxon>
    </lineage>
</organism>
<dbReference type="EMBL" id="CM018044">
    <property type="protein sequence ID" value="KAA8529936.1"/>
    <property type="molecule type" value="Genomic_DNA"/>
</dbReference>
<evidence type="ECO:0000313" key="2">
    <source>
        <dbReference type="Proteomes" id="UP000325577"/>
    </source>
</evidence>
<keyword evidence="2" id="KW-1185">Reference proteome</keyword>
<protein>
    <submittedName>
        <fullName evidence="1">Uncharacterized protein</fullName>
    </submittedName>
</protein>
<evidence type="ECO:0000313" key="1">
    <source>
        <dbReference type="EMBL" id="KAA8529936.1"/>
    </source>
</evidence>
<dbReference type="OrthoDB" id="1856606at2759"/>
<dbReference type="AlphaFoldDB" id="A0A5J5AJP6"/>
<gene>
    <name evidence="1" type="ORF">F0562_034460</name>
</gene>
<proteinExistence type="predicted"/>
<dbReference type="Proteomes" id="UP000325577">
    <property type="component" value="Linkage Group LG20"/>
</dbReference>
<accession>A0A5J5AJP6</accession>
<reference evidence="1 2" key="1">
    <citation type="submission" date="2019-09" db="EMBL/GenBank/DDBJ databases">
        <title>A chromosome-level genome assembly of the Chinese tupelo Nyssa sinensis.</title>
        <authorList>
            <person name="Yang X."/>
            <person name="Kang M."/>
            <person name="Yang Y."/>
            <person name="Xiong H."/>
            <person name="Wang M."/>
            <person name="Zhang Z."/>
            <person name="Wang Z."/>
            <person name="Wu H."/>
            <person name="Ma T."/>
            <person name="Liu J."/>
            <person name="Xi Z."/>
        </authorList>
    </citation>
    <scope>NUCLEOTIDE SEQUENCE [LARGE SCALE GENOMIC DNA]</scope>
    <source>
        <strain evidence="1">J267</strain>
        <tissue evidence="1">Leaf</tissue>
    </source>
</reference>